<feature type="domain" description="D-isomer specific 2-hydroxyacid dehydrogenase NAD-binding" evidence="5">
    <location>
        <begin position="108"/>
        <end position="287"/>
    </location>
</feature>
<dbReference type="RefSeq" id="WP_145083822.1">
    <property type="nucleotide sequence ID" value="NZ_VLKH01000006.1"/>
</dbReference>
<evidence type="ECO:0000256" key="3">
    <source>
        <dbReference type="RuleBase" id="RU003719"/>
    </source>
</evidence>
<feature type="domain" description="D-isomer specific 2-hydroxyacid dehydrogenase catalytic" evidence="4">
    <location>
        <begin position="6"/>
        <end position="318"/>
    </location>
</feature>
<dbReference type="GO" id="GO:0016618">
    <property type="term" value="F:hydroxypyruvate reductase [NAD(P)H] activity"/>
    <property type="evidence" value="ECO:0007669"/>
    <property type="project" value="TreeGrafter"/>
</dbReference>
<dbReference type="InterPro" id="IPR029752">
    <property type="entry name" value="D-isomer_DH_CS1"/>
</dbReference>
<dbReference type="SUPFAM" id="SSF51735">
    <property type="entry name" value="NAD(P)-binding Rossmann-fold domains"/>
    <property type="match status" value="1"/>
</dbReference>
<dbReference type="GO" id="GO:0051287">
    <property type="term" value="F:NAD binding"/>
    <property type="evidence" value="ECO:0007669"/>
    <property type="project" value="InterPro"/>
</dbReference>
<dbReference type="OrthoDB" id="9805416at2"/>
<dbReference type="GO" id="GO:0030267">
    <property type="term" value="F:glyoxylate reductase (NADPH) activity"/>
    <property type="evidence" value="ECO:0007669"/>
    <property type="project" value="TreeGrafter"/>
</dbReference>
<evidence type="ECO:0000313" key="7">
    <source>
        <dbReference type="Proteomes" id="UP000315343"/>
    </source>
</evidence>
<dbReference type="SUPFAM" id="SSF52283">
    <property type="entry name" value="Formate/glycerate dehydrogenase catalytic domain-like"/>
    <property type="match status" value="1"/>
</dbReference>
<evidence type="ECO:0000259" key="5">
    <source>
        <dbReference type="Pfam" id="PF02826"/>
    </source>
</evidence>
<dbReference type="Pfam" id="PF00389">
    <property type="entry name" value="2-Hacid_dh"/>
    <property type="match status" value="1"/>
</dbReference>
<dbReference type="InterPro" id="IPR006139">
    <property type="entry name" value="D-isomer_2_OHA_DH_cat_dom"/>
</dbReference>
<gene>
    <name evidence="6" type="ORF">LY60_02401</name>
</gene>
<name>A0A562J8M5_9FIRM</name>
<keyword evidence="7" id="KW-1185">Reference proteome</keyword>
<dbReference type="InterPro" id="IPR050223">
    <property type="entry name" value="D-isomer_2-hydroxyacid_DH"/>
</dbReference>
<organism evidence="6 7">
    <name type="scientific">Sedimentibacter saalensis</name>
    <dbReference type="NCBI Taxonomy" id="130788"/>
    <lineage>
        <taxon>Bacteria</taxon>
        <taxon>Bacillati</taxon>
        <taxon>Bacillota</taxon>
        <taxon>Tissierellia</taxon>
        <taxon>Sedimentibacter</taxon>
    </lineage>
</organism>
<protein>
    <submittedName>
        <fullName evidence="6">Gluconate 2-dehydrogenase</fullName>
    </submittedName>
</protein>
<dbReference type="Pfam" id="PF02826">
    <property type="entry name" value="2-Hacid_dh_C"/>
    <property type="match status" value="1"/>
</dbReference>
<dbReference type="CDD" id="cd05301">
    <property type="entry name" value="GDH"/>
    <property type="match status" value="1"/>
</dbReference>
<dbReference type="InterPro" id="IPR036291">
    <property type="entry name" value="NAD(P)-bd_dom_sf"/>
</dbReference>
<reference evidence="6 7" key="1">
    <citation type="submission" date="2019-07" db="EMBL/GenBank/DDBJ databases">
        <title>Genomic Encyclopedia of Type Strains, Phase I: the one thousand microbial genomes (KMG-I) project.</title>
        <authorList>
            <person name="Kyrpides N."/>
        </authorList>
    </citation>
    <scope>NUCLEOTIDE SEQUENCE [LARGE SCALE GENOMIC DNA]</scope>
    <source>
        <strain evidence="6 7">DSM 13558</strain>
    </source>
</reference>
<keyword evidence="2 3" id="KW-0560">Oxidoreductase</keyword>
<dbReference type="Proteomes" id="UP000315343">
    <property type="component" value="Unassembled WGS sequence"/>
</dbReference>
<dbReference type="AlphaFoldDB" id="A0A562J8M5"/>
<dbReference type="GO" id="GO:0005829">
    <property type="term" value="C:cytosol"/>
    <property type="evidence" value="ECO:0007669"/>
    <property type="project" value="TreeGrafter"/>
</dbReference>
<dbReference type="Gene3D" id="3.40.50.720">
    <property type="entry name" value="NAD(P)-binding Rossmann-like Domain"/>
    <property type="match status" value="2"/>
</dbReference>
<proteinExistence type="inferred from homology"/>
<dbReference type="PROSITE" id="PS00065">
    <property type="entry name" value="D_2_HYDROXYACID_DH_1"/>
    <property type="match status" value="1"/>
</dbReference>
<evidence type="ECO:0000313" key="6">
    <source>
        <dbReference type="EMBL" id="TWH79423.1"/>
    </source>
</evidence>
<comment type="caution">
    <text evidence="6">The sequence shown here is derived from an EMBL/GenBank/DDBJ whole genome shotgun (WGS) entry which is preliminary data.</text>
</comment>
<evidence type="ECO:0000256" key="2">
    <source>
        <dbReference type="ARBA" id="ARBA00023002"/>
    </source>
</evidence>
<dbReference type="PANTHER" id="PTHR10996:SF283">
    <property type="entry name" value="GLYOXYLATE_HYDROXYPYRUVATE REDUCTASE B"/>
    <property type="match status" value="1"/>
</dbReference>
<comment type="similarity">
    <text evidence="1 3">Belongs to the D-isomer specific 2-hydroxyacid dehydrogenase family.</text>
</comment>
<sequence length="322" mass="35938">MNKPKVLIAKKIPSYVEEYIGKYCDYENFYPEENQGKFLLEKLCDKEGFLQSGIKIDDELLKSAPNLKVVSNISVGYNNFDTDAMKKRNVIGTHTPGVLNDTVADLIFALILSAARKVPLLDSYVKGGKWDVMDHPSVFGKDVHHTTLGIIGMGRIGQDVAKRAMYGFDMEVLYYNRTRKYDAEKNLGVKYAEFDHVLANSDYILVMVPLNDETYHLIDEPQFNLMKKDAIFINASRGATVNEKALIKALTEGSILAAGLDVYEQEPLDKHNPLLKLSNVVLLPHIGSATEKTRCDMAMLAAENLVKALVGEVPPNIVPELK</sequence>
<dbReference type="FunFam" id="3.40.50.720:FF:000462">
    <property type="entry name" value="Glyoxylate reductase (NADP+)"/>
    <property type="match status" value="1"/>
</dbReference>
<evidence type="ECO:0000256" key="1">
    <source>
        <dbReference type="ARBA" id="ARBA00005854"/>
    </source>
</evidence>
<dbReference type="InterPro" id="IPR006140">
    <property type="entry name" value="D-isomer_DH_NAD-bd"/>
</dbReference>
<dbReference type="EMBL" id="VLKH01000006">
    <property type="protein sequence ID" value="TWH79423.1"/>
    <property type="molecule type" value="Genomic_DNA"/>
</dbReference>
<accession>A0A562J8M5</accession>
<dbReference type="PANTHER" id="PTHR10996">
    <property type="entry name" value="2-HYDROXYACID DEHYDROGENASE-RELATED"/>
    <property type="match status" value="1"/>
</dbReference>
<evidence type="ECO:0000259" key="4">
    <source>
        <dbReference type="Pfam" id="PF00389"/>
    </source>
</evidence>